<comment type="caution">
    <text evidence="2">The sequence shown here is derived from an EMBL/GenBank/DDBJ whole genome shotgun (WGS) entry which is preliminary data.</text>
</comment>
<dbReference type="Proteomes" id="UP000249254">
    <property type="component" value="Unassembled WGS sequence"/>
</dbReference>
<feature type="compositionally biased region" description="Basic and acidic residues" evidence="1">
    <location>
        <begin position="74"/>
        <end position="85"/>
    </location>
</feature>
<protein>
    <submittedName>
        <fullName evidence="2">Uncharacterized protein</fullName>
    </submittedName>
</protein>
<accession>A0A328AJC7</accession>
<dbReference type="EMBL" id="QFYQ01000001">
    <property type="protein sequence ID" value="RAK54535.1"/>
    <property type="molecule type" value="Genomic_DNA"/>
</dbReference>
<name>A0A328AJC7_9CAUL</name>
<dbReference type="RefSeq" id="WP_111528286.1">
    <property type="nucleotide sequence ID" value="NZ_JBHRSG010000004.1"/>
</dbReference>
<reference evidence="3" key="1">
    <citation type="submission" date="2018-05" db="EMBL/GenBank/DDBJ databases">
        <authorList>
            <person name="Li X."/>
        </authorList>
    </citation>
    <scope>NUCLEOTIDE SEQUENCE [LARGE SCALE GENOMIC DNA]</scope>
    <source>
        <strain evidence="3">LX32</strain>
    </source>
</reference>
<evidence type="ECO:0000256" key="1">
    <source>
        <dbReference type="SAM" id="MobiDB-lite"/>
    </source>
</evidence>
<evidence type="ECO:0000313" key="3">
    <source>
        <dbReference type="Proteomes" id="UP000249254"/>
    </source>
</evidence>
<feature type="region of interest" description="Disordered" evidence="1">
    <location>
        <begin position="71"/>
        <end position="98"/>
    </location>
</feature>
<keyword evidence="3" id="KW-1185">Reference proteome</keyword>
<sequence length="98" mass="11306">MVSDASDPRDPRFDEVRRCLAEADRAFARAGAVTDEDERTRLIEEAEAWLIRAERRLTRLVDKPMSLAHPDVVSGEHRSFSDTRKSSRSLVWRRQPKA</sequence>
<proteinExistence type="predicted"/>
<dbReference type="AlphaFoldDB" id="A0A328AJC7"/>
<evidence type="ECO:0000313" key="2">
    <source>
        <dbReference type="EMBL" id="RAK54535.1"/>
    </source>
</evidence>
<gene>
    <name evidence="2" type="ORF">DJ017_08375</name>
</gene>
<organism evidence="2 3">
    <name type="scientific">Phenylobacterium soli</name>
    <dbReference type="NCBI Taxonomy" id="2170551"/>
    <lineage>
        <taxon>Bacteria</taxon>
        <taxon>Pseudomonadati</taxon>
        <taxon>Pseudomonadota</taxon>
        <taxon>Alphaproteobacteria</taxon>
        <taxon>Caulobacterales</taxon>
        <taxon>Caulobacteraceae</taxon>
        <taxon>Phenylobacterium</taxon>
    </lineage>
</organism>